<gene>
    <name evidence="9" type="ORF">ESZ91_07805</name>
</gene>
<evidence type="ECO:0000256" key="4">
    <source>
        <dbReference type="ARBA" id="ARBA00022692"/>
    </source>
</evidence>
<name>A0A4Q2KE43_9FIRM</name>
<dbReference type="GO" id="GO:0005886">
    <property type="term" value="C:plasma membrane"/>
    <property type="evidence" value="ECO:0007669"/>
    <property type="project" value="UniProtKB-SubCell"/>
</dbReference>
<accession>A0A4Q2KE43</accession>
<comment type="similarity">
    <text evidence="7">Belongs to the binding-protein-dependent transport system permease family.</text>
</comment>
<dbReference type="InterPro" id="IPR035906">
    <property type="entry name" value="MetI-like_sf"/>
</dbReference>
<dbReference type="OrthoDB" id="9788108at2"/>
<evidence type="ECO:0000256" key="2">
    <source>
        <dbReference type="ARBA" id="ARBA00022448"/>
    </source>
</evidence>
<feature type="transmembrane region" description="Helical" evidence="7">
    <location>
        <begin position="134"/>
        <end position="152"/>
    </location>
</feature>
<evidence type="ECO:0000256" key="1">
    <source>
        <dbReference type="ARBA" id="ARBA00004651"/>
    </source>
</evidence>
<dbReference type="EMBL" id="SDOZ01000002">
    <property type="protein sequence ID" value="RXZ62289.1"/>
    <property type="molecule type" value="Genomic_DNA"/>
</dbReference>
<protein>
    <submittedName>
        <fullName evidence="9">Sugar ABC transporter permease</fullName>
    </submittedName>
</protein>
<dbReference type="SUPFAM" id="SSF160964">
    <property type="entry name" value="MalF N-terminal region-like"/>
    <property type="match status" value="1"/>
</dbReference>
<keyword evidence="5 7" id="KW-1133">Transmembrane helix</keyword>
<dbReference type="AlphaFoldDB" id="A0A4Q2KE43"/>
<dbReference type="InterPro" id="IPR051393">
    <property type="entry name" value="ABC_transporter_permease"/>
</dbReference>
<dbReference type="Pfam" id="PF00528">
    <property type="entry name" value="BPD_transp_1"/>
    <property type="match status" value="1"/>
</dbReference>
<evidence type="ECO:0000256" key="6">
    <source>
        <dbReference type="ARBA" id="ARBA00023136"/>
    </source>
</evidence>
<dbReference type="Proteomes" id="UP000291269">
    <property type="component" value="Unassembled WGS sequence"/>
</dbReference>
<dbReference type="RefSeq" id="WP_129225853.1">
    <property type="nucleotide sequence ID" value="NZ_SDOZ01000002.1"/>
</dbReference>
<keyword evidence="4 7" id="KW-0812">Transmembrane</keyword>
<evidence type="ECO:0000256" key="7">
    <source>
        <dbReference type="RuleBase" id="RU363032"/>
    </source>
</evidence>
<dbReference type="SUPFAM" id="SSF161098">
    <property type="entry name" value="MetI-like"/>
    <property type="match status" value="1"/>
</dbReference>
<dbReference type="InterPro" id="IPR000515">
    <property type="entry name" value="MetI-like"/>
</dbReference>
<feature type="domain" description="ABC transmembrane type-1" evidence="8">
    <location>
        <begin position="97"/>
        <end position="307"/>
    </location>
</feature>
<keyword evidence="6 7" id="KW-0472">Membrane</keyword>
<comment type="subcellular location">
    <subcellularLocation>
        <location evidence="1 7">Cell membrane</location>
        <topology evidence="1 7">Multi-pass membrane protein</topology>
    </subcellularLocation>
</comment>
<keyword evidence="10" id="KW-1185">Reference proteome</keyword>
<keyword evidence="3" id="KW-1003">Cell membrane</keyword>
<dbReference type="CDD" id="cd06261">
    <property type="entry name" value="TM_PBP2"/>
    <property type="match status" value="1"/>
</dbReference>
<keyword evidence="2 7" id="KW-0813">Transport</keyword>
<evidence type="ECO:0000256" key="3">
    <source>
        <dbReference type="ARBA" id="ARBA00022475"/>
    </source>
</evidence>
<feature type="transmembrane region" description="Helical" evidence="7">
    <location>
        <begin position="33"/>
        <end position="55"/>
    </location>
</feature>
<dbReference type="PROSITE" id="PS50928">
    <property type="entry name" value="ABC_TM1"/>
    <property type="match status" value="1"/>
</dbReference>
<feature type="transmembrane region" description="Helical" evidence="7">
    <location>
        <begin position="286"/>
        <end position="308"/>
    </location>
</feature>
<dbReference type="Gene3D" id="1.10.3720.10">
    <property type="entry name" value="MetI-like"/>
    <property type="match status" value="1"/>
</dbReference>
<feature type="transmembrane region" description="Helical" evidence="7">
    <location>
        <begin position="239"/>
        <end position="260"/>
    </location>
</feature>
<evidence type="ECO:0000313" key="10">
    <source>
        <dbReference type="Proteomes" id="UP000291269"/>
    </source>
</evidence>
<dbReference type="PANTHER" id="PTHR30193:SF1">
    <property type="entry name" value="ABC TRANSPORTER PERMEASE PROTEIN YESP-RELATED"/>
    <property type="match status" value="1"/>
</dbReference>
<dbReference type="GO" id="GO:0055085">
    <property type="term" value="P:transmembrane transport"/>
    <property type="evidence" value="ECO:0007669"/>
    <property type="project" value="InterPro"/>
</dbReference>
<feature type="transmembrane region" description="Helical" evidence="7">
    <location>
        <begin position="93"/>
        <end position="122"/>
    </location>
</feature>
<evidence type="ECO:0000256" key="5">
    <source>
        <dbReference type="ARBA" id="ARBA00022989"/>
    </source>
</evidence>
<proteinExistence type="inferred from homology"/>
<organism evidence="9 10">
    <name type="scientific">Candidatus Borkfalkia ceftriaxoniphila</name>
    <dbReference type="NCBI Taxonomy" id="2508949"/>
    <lineage>
        <taxon>Bacteria</taxon>
        <taxon>Bacillati</taxon>
        <taxon>Bacillota</taxon>
        <taxon>Clostridia</taxon>
        <taxon>Christensenellales</taxon>
        <taxon>Christensenellaceae</taxon>
        <taxon>Candidatus Borkfalkia</taxon>
    </lineage>
</organism>
<evidence type="ECO:0000313" key="9">
    <source>
        <dbReference type="EMBL" id="RXZ62289.1"/>
    </source>
</evidence>
<dbReference type="PANTHER" id="PTHR30193">
    <property type="entry name" value="ABC TRANSPORTER PERMEASE PROTEIN"/>
    <property type="match status" value="1"/>
</dbReference>
<evidence type="ECO:0000259" key="8">
    <source>
        <dbReference type="PROSITE" id="PS50928"/>
    </source>
</evidence>
<comment type="caution">
    <text evidence="9">The sequence shown here is derived from an EMBL/GenBank/DDBJ whole genome shotgun (WGS) entry which is preliminary data.</text>
</comment>
<feature type="transmembrane region" description="Helical" evidence="7">
    <location>
        <begin position="182"/>
        <end position="204"/>
    </location>
</feature>
<reference evidence="9 10" key="1">
    <citation type="journal article" date="2019" name="Gut">
        <title>Antibiotics-induced monodominance of a novel gut bacterial order.</title>
        <authorList>
            <person name="Hildebrand F."/>
            <person name="Moitinho-Silva L."/>
            <person name="Blasche S."/>
            <person name="Jahn M.T."/>
            <person name="Gossmann T.I."/>
            <person name="Heuerta-Cepas J."/>
            <person name="Hercog R."/>
            <person name="Luetge M."/>
            <person name="Bahram M."/>
            <person name="Pryszlak A."/>
            <person name="Alves R.J."/>
            <person name="Waszak S.M."/>
            <person name="Zhu A."/>
            <person name="Ye L."/>
            <person name="Costea P.I."/>
            <person name="Aalvink S."/>
            <person name="Belzer C."/>
            <person name="Forslund S.K."/>
            <person name="Sunagawa S."/>
            <person name="Hentschel U."/>
            <person name="Merten C."/>
            <person name="Patil K.R."/>
            <person name="Benes V."/>
            <person name="Bork P."/>
        </authorList>
    </citation>
    <scope>NUCLEOTIDE SEQUENCE [LARGE SCALE GENOMIC DNA]</scope>
    <source>
        <strain evidence="9 10">HDS1380</strain>
    </source>
</reference>
<sequence>MLEKVQTVAKPRAGRAGGPNHGNKFFKWLKKDYGCYLFLLPVILGFFIFTVYPVISSLLYSFTDYNGIFFSKIGAFNFAKLFDPSENGLFKGVAFSFGITFLWAIISIPLGMVLSFMVALLVNREVKGVGVFRLLYYMPTIIPGIAMSFIWADVFREAGLANQLLLTLGLPTSKFLEGENTALATLILTGVWGIGGNIIMWLAALRNIGPELYEAASLDGAGYFTKLFRITIPMSTPMIFYNLINALIAAMQAFDVYAMVGRGPNDCLYFISIRIYETAFGGSNQYGLACSLGWLMFIVIAALTLVMFKTNKWVNYGEGE</sequence>